<name>A0AAU8KYB3_9CAUD</name>
<evidence type="ECO:0000313" key="1">
    <source>
        <dbReference type="EMBL" id="XCN28269.1"/>
    </source>
</evidence>
<sequence length="240" mass="26429">MSNNKKPELNMVRVDGDSFMISAGEFGKENANSRIYGGKEYMDGGKIAANTVSGSIEHPIKPGDFPSPGNLTMKPEYMYDVYKRALVENKDSVIEIDSIPISLPDQEIKGVHLSNKNKPVKILVVGPKSVRPAINWNEVLENAKNVPIEHLYASDVHIGINGGAPVDKSTMTQPKKRVAGAVVSTGMALYTDMEGWGRQFREEPKDVVPTVKGNGRQQIVDNGKRQWPGVKTRKGHRRHG</sequence>
<proteinExistence type="predicted"/>
<accession>A0AAU8KYB3</accession>
<dbReference type="EMBL" id="PP885733">
    <property type="protein sequence ID" value="XCN28269.1"/>
    <property type="molecule type" value="Genomic_DNA"/>
</dbReference>
<organism evidence="1">
    <name type="scientific">Pantoea phage Survivor</name>
    <dbReference type="NCBI Taxonomy" id="3232176"/>
    <lineage>
        <taxon>Viruses</taxon>
        <taxon>Duplodnaviria</taxon>
        <taxon>Heunggongvirae</taxon>
        <taxon>Uroviricota</taxon>
        <taxon>Caudoviricetes</taxon>
    </lineage>
</organism>
<reference evidence="1" key="1">
    <citation type="submission" date="2024-06" db="EMBL/GenBank/DDBJ databases">
        <authorList>
            <person name="Gannavaram S."/>
            <person name="Nemani S."/>
            <person name="Datta M."/>
            <person name="Picchiottino A."/>
            <person name="Mereddy A."/>
            <person name="Gannavaram N."/>
            <person name="Honeycutt C."/>
            <person name="Tran D."/>
            <person name="Choi K."/>
            <person name="Srinivasan K."/>
            <person name="Johnson A."/>
        </authorList>
    </citation>
    <scope>NUCLEOTIDE SEQUENCE</scope>
</reference>
<protein>
    <submittedName>
        <fullName evidence="1">Uncharacterized protein</fullName>
    </submittedName>
</protein>